<proteinExistence type="predicted"/>
<keyword evidence="2" id="KW-1015">Disulfide bond</keyword>
<dbReference type="InterPro" id="IPR051170">
    <property type="entry name" value="Neural/epithelial_adhesion"/>
</dbReference>
<sequence length="205" mass="23443">MEHLFEVRELKFTDPTNSSSVITMSFPVANKTFLQAIQSANEQLYTGIALIFLSIGTPSFIQPIENASAVIGRDAMLNCFIDNAQGFKIAWIRVDTQTILTMNENVISRNHRFYIDHNKLDRQWSLSIREVKPSDQGWYMCQINTDPMMSTTGYLEVLGTSAIYSFFLLFIKGGWCAICLTLTYSHRASSADRIWDQSRFRGSRR</sequence>
<keyword evidence="4" id="KW-0812">Transmembrane</keyword>
<dbReference type="InterPro" id="IPR007110">
    <property type="entry name" value="Ig-like_dom"/>
</dbReference>
<keyword evidence="3" id="KW-0393">Immunoglobulin domain</keyword>
<feature type="transmembrane region" description="Helical" evidence="4">
    <location>
        <begin position="162"/>
        <end position="184"/>
    </location>
</feature>
<feature type="domain" description="Ig-like" evidence="5">
    <location>
        <begin position="58"/>
        <end position="152"/>
    </location>
</feature>
<dbReference type="SUPFAM" id="SSF48726">
    <property type="entry name" value="Immunoglobulin"/>
    <property type="match status" value="1"/>
</dbReference>
<evidence type="ECO:0000256" key="1">
    <source>
        <dbReference type="ARBA" id="ARBA00022737"/>
    </source>
</evidence>
<dbReference type="STRING" id="6832.A0A553NPG5"/>
<dbReference type="SMART" id="SM00409">
    <property type="entry name" value="IG"/>
    <property type="match status" value="1"/>
</dbReference>
<keyword evidence="1" id="KW-0677">Repeat</keyword>
<dbReference type="Proteomes" id="UP000318571">
    <property type="component" value="Chromosome 4"/>
</dbReference>
<dbReference type="PANTHER" id="PTHR12231">
    <property type="entry name" value="CTX-RELATED TYPE I TRANSMEMBRANE PROTEIN"/>
    <property type="match status" value="1"/>
</dbReference>
<dbReference type="InterPro" id="IPR036179">
    <property type="entry name" value="Ig-like_dom_sf"/>
</dbReference>
<evidence type="ECO:0000256" key="2">
    <source>
        <dbReference type="ARBA" id="ARBA00023157"/>
    </source>
</evidence>
<name>A0A553NPG5_TIGCA</name>
<dbReference type="PANTHER" id="PTHR12231:SF253">
    <property type="entry name" value="DPR-INTERACTING PROTEIN ETA, ISOFORM B-RELATED"/>
    <property type="match status" value="1"/>
</dbReference>
<evidence type="ECO:0000313" key="7">
    <source>
        <dbReference type="Proteomes" id="UP000318571"/>
    </source>
</evidence>
<accession>A0A553NPG5</accession>
<evidence type="ECO:0000256" key="4">
    <source>
        <dbReference type="SAM" id="Phobius"/>
    </source>
</evidence>
<dbReference type="Pfam" id="PF07686">
    <property type="entry name" value="V-set"/>
    <property type="match status" value="1"/>
</dbReference>
<dbReference type="EMBL" id="VCGU01000011">
    <property type="protein sequence ID" value="TRY67309.1"/>
    <property type="molecule type" value="Genomic_DNA"/>
</dbReference>
<dbReference type="InterPro" id="IPR013106">
    <property type="entry name" value="Ig_V-set"/>
</dbReference>
<evidence type="ECO:0000256" key="3">
    <source>
        <dbReference type="ARBA" id="ARBA00023319"/>
    </source>
</evidence>
<keyword evidence="7" id="KW-1185">Reference proteome</keyword>
<dbReference type="GO" id="GO:0043005">
    <property type="term" value="C:neuron projection"/>
    <property type="evidence" value="ECO:0007669"/>
    <property type="project" value="TreeGrafter"/>
</dbReference>
<evidence type="ECO:0000259" key="5">
    <source>
        <dbReference type="PROSITE" id="PS50835"/>
    </source>
</evidence>
<reference evidence="6 7" key="1">
    <citation type="journal article" date="2018" name="Nat. Ecol. Evol.">
        <title>Genomic signatures of mitonuclear coevolution across populations of Tigriopus californicus.</title>
        <authorList>
            <person name="Barreto F.S."/>
            <person name="Watson E.T."/>
            <person name="Lima T.G."/>
            <person name="Willett C.S."/>
            <person name="Edmands S."/>
            <person name="Li W."/>
            <person name="Burton R.S."/>
        </authorList>
    </citation>
    <scope>NUCLEOTIDE SEQUENCE [LARGE SCALE GENOMIC DNA]</scope>
    <source>
        <strain evidence="6 7">San Diego</strain>
    </source>
</reference>
<dbReference type="Gene3D" id="2.60.40.10">
    <property type="entry name" value="Immunoglobulins"/>
    <property type="match status" value="1"/>
</dbReference>
<comment type="caution">
    <text evidence="6">The sequence shown here is derived from an EMBL/GenBank/DDBJ whole genome shotgun (WGS) entry which is preliminary data.</text>
</comment>
<gene>
    <name evidence="6" type="ORF">TCAL_05178</name>
</gene>
<dbReference type="InterPro" id="IPR003599">
    <property type="entry name" value="Ig_sub"/>
</dbReference>
<dbReference type="AlphaFoldDB" id="A0A553NPG5"/>
<organism evidence="6 7">
    <name type="scientific">Tigriopus californicus</name>
    <name type="common">Marine copepod</name>
    <dbReference type="NCBI Taxonomy" id="6832"/>
    <lineage>
        <taxon>Eukaryota</taxon>
        <taxon>Metazoa</taxon>
        <taxon>Ecdysozoa</taxon>
        <taxon>Arthropoda</taxon>
        <taxon>Crustacea</taxon>
        <taxon>Multicrustacea</taxon>
        <taxon>Hexanauplia</taxon>
        <taxon>Copepoda</taxon>
        <taxon>Harpacticoida</taxon>
        <taxon>Harpacticidae</taxon>
        <taxon>Tigriopus</taxon>
    </lineage>
</organism>
<dbReference type="PROSITE" id="PS50835">
    <property type="entry name" value="IG_LIKE"/>
    <property type="match status" value="1"/>
</dbReference>
<keyword evidence="4" id="KW-1133">Transmembrane helix</keyword>
<evidence type="ECO:0000313" key="6">
    <source>
        <dbReference type="EMBL" id="TRY67309.1"/>
    </source>
</evidence>
<dbReference type="InterPro" id="IPR013783">
    <property type="entry name" value="Ig-like_fold"/>
</dbReference>
<protein>
    <recommendedName>
        <fullName evidence="5">Ig-like domain-containing protein</fullName>
    </recommendedName>
</protein>
<keyword evidence="4" id="KW-0472">Membrane</keyword>